<dbReference type="Pfam" id="PF14068">
    <property type="entry name" value="YuiB"/>
    <property type="match status" value="1"/>
</dbReference>
<accession>A0ABS3MXY2</accession>
<proteinExistence type="predicted"/>
<feature type="transmembrane region" description="Helical" evidence="1">
    <location>
        <begin position="75"/>
        <end position="100"/>
    </location>
</feature>
<evidence type="ECO:0000313" key="3">
    <source>
        <dbReference type="Proteomes" id="UP000663981"/>
    </source>
</evidence>
<dbReference type="Proteomes" id="UP000663981">
    <property type="component" value="Unassembled WGS sequence"/>
</dbReference>
<keyword evidence="1" id="KW-0812">Transmembrane</keyword>
<protein>
    <submittedName>
        <fullName evidence="2">YuiB family protein</fullName>
    </submittedName>
</protein>
<comment type="caution">
    <text evidence="2">The sequence shown here is derived from an EMBL/GenBank/DDBJ whole genome shotgun (WGS) entry which is preliminary data.</text>
</comment>
<reference evidence="2 3" key="1">
    <citation type="submission" date="2021-03" db="EMBL/GenBank/DDBJ databases">
        <title>Whole genome sequence of Metabacillus bambusae BG109.</title>
        <authorList>
            <person name="Jeong J.W."/>
        </authorList>
    </citation>
    <scope>NUCLEOTIDE SEQUENCE [LARGE SCALE GENOMIC DNA]</scope>
    <source>
        <strain evidence="2 3">BG109</strain>
    </source>
</reference>
<evidence type="ECO:0000256" key="1">
    <source>
        <dbReference type="SAM" id="Phobius"/>
    </source>
</evidence>
<name>A0ABS3MXY2_9BACI</name>
<keyword evidence="1" id="KW-1133">Transmembrane helix</keyword>
<gene>
    <name evidence="2" type="ORF">I7822_03960</name>
</gene>
<dbReference type="EMBL" id="JAGDEL010000002">
    <property type="protein sequence ID" value="MBO1510846.1"/>
    <property type="molecule type" value="Genomic_DNA"/>
</dbReference>
<sequence length="111" mass="12379">MEVIGVLSLPVLLISMLLFLVLFFGIGFLLNMLLRMSWIMAIVYPIVCIFIIDNVRFIEYFQSPSESFAALGNKIVSLALADILVLASGLFGAILSGVVIKMLRKRGYQMF</sequence>
<keyword evidence="1" id="KW-0472">Membrane</keyword>
<keyword evidence="3" id="KW-1185">Reference proteome</keyword>
<organism evidence="2 3">
    <name type="scientific">Metabacillus bambusae</name>
    <dbReference type="NCBI Taxonomy" id="2795218"/>
    <lineage>
        <taxon>Bacteria</taxon>
        <taxon>Bacillati</taxon>
        <taxon>Bacillota</taxon>
        <taxon>Bacilli</taxon>
        <taxon>Bacillales</taxon>
        <taxon>Bacillaceae</taxon>
        <taxon>Metabacillus</taxon>
    </lineage>
</organism>
<evidence type="ECO:0000313" key="2">
    <source>
        <dbReference type="EMBL" id="MBO1510846.1"/>
    </source>
</evidence>
<feature type="transmembrane region" description="Helical" evidence="1">
    <location>
        <begin position="37"/>
        <end position="55"/>
    </location>
</feature>
<dbReference type="InterPro" id="IPR025917">
    <property type="entry name" value="YuiB"/>
</dbReference>
<feature type="transmembrane region" description="Helical" evidence="1">
    <location>
        <begin position="6"/>
        <end position="30"/>
    </location>
</feature>